<name>A0A6A5Y5W8_9PLEO</name>
<dbReference type="GeneID" id="54283836"/>
<dbReference type="AlphaFoldDB" id="A0A6A5Y5W8"/>
<protein>
    <submittedName>
        <fullName evidence="1">Uncharacterized protein</fullName>
    </submittedName>
</protein>
<evidence type="ECO:0000313" key="1">
    <source>
        <dbReference type="EMBL" id="KAF2020689.1"/>
    </source>
</evidence>
<gene>
    <name evidence="1" type="ORF">BU24DRAFT_416380</name>
</gene>
<proteinExistence type="predicted"/>
<reference evidence="1" key="1">
    <citation type="journal article" date="2020" name="Stud. Mycol.">
        <title>101 Dothideomycetes genomes: a test case for predicting lifestyles and emergence of pathogens.</title>
        <authorList>
            <person name="Haridas S."/>
            <person name="Albert R."/>
            <person name="Binder M."/>
            <person name="Bloem J."/>
            <person name="Labutti K."/>
            <person name="Salamov A."/>
            <person name="Andreopoulos B."/>
            <person name="Baker S."/>
            <person name="Barry K."/>
            <person name="Bills G."/>
            <person name="Bluhm B."/>
            <person name="Cannon C."/>
            <person name="Castanera R."/>
            <person name="Culley D."/>
            <person name="Daum C."/>
            <person name="Ezra D."/>
            <person name="Gonzalez J."/>
            <person name="Henrissat B."/>
            <person name="Kuo A."/>
            <person name="Liang C."/>
            <person name="Lipzen A."/>
            <person name="Lutzoni F."/>
            <person name="Magnuson J."/>
            <person name="Mondo S."/>
            <person name="Nolan M."/>
            <person name="Ohm R."/>
            <person name="Pangilinan J."/>
            <person name="Park H.-J."/>
            <person name="Ramirez L."/>
            <person name="Alfaro M."/>
            <person name="Sun H."/>
            <person name="Tritt A."/>
            <person name="Yoshinaga Y."/>
            <person name="Zwiers L.-H."/>
            <person name="Turgeon B."/>
            <person name="Goodwin S."/>
            <person name="Spatafora J."/>
            <person name="Crous P."/>
            <person name="Grigoriev I."/>
        </authorList>
    </citation>
    <scope>NUCLEOTIDE SEQUENCE</scope>
    <source>
        <strain evidence="1">CBS 175.79</strain>
    </source>
</reference>
<dbReference type="RefSeq" id="XP_033389028.1">
    <property type="nucleotide sequence ID" value="XM_033526439.1"/>
</dbReference>
<sequence length="75" mass="7932">MGVASCVNGIWFWRAVGSVPALPDNVSGTLPVIIGSSVLLDATLAYHWDVLATLLCTAPDSAREMTMTVITRIDA</sequence>
<organism evidence="1 2">
    <name type="scientific">Aaosphaeria arxii CBS 175.79</name>
    <dbReference type="NCBI Taxonomy" id="1450172"/>
    <lineage>
        <taxon>Eukaryota</taxon>
        <taxon>Fungi</taxon>
        <taxon>Dikarya</taxon>
        <taxon>Ascomycota</taxon>
        <taxon>Pezizomycotina</taxon>
        <taxon>Dothideomycetes</taxon>
        <taxon>Pleosporomycetidae</taxon>
        <taxon>Pleosporales</taxon>
        <taxon>Pleosporales incertae sedis</taxon>
        <taxon>Aaosphaeria</taxon>
    </lineage>
</organism>
<dbReference type="EMBL" id="ML978066">
    <property type="protein sequence ID" value="KAF2020689.1"/>
    <property type="molecule type" value="Genomic_DNA"/>
</dbReference>
<evidence type="ECO:0000313" key="2">
    <source>
        <dbReference type="Proteomes" id="UP000799778"/>
    </source>
</evidence>
<dbReference type="Proteomes" id="UP000799778">
    <property type="component" value="Unassembled WGS sequence"/>
</dbReference>
<accession>A0A6A5Y5W8</accession>
<keyword evidence="2" id="KW-1185">Reference proteome</keyword>